<dbReference type="GO" id="GO:0009098">
    <property type="term" value="P:L-leucine biosynthetic process"/>
    <property type="evidence" value="ECO:0007669"/>
    <property type="project" value="TreeGrafter"/>
</dbReference>
<evidence type="ECO:0000256" key="10">
    <source>
        <dbReference type="HAMAP-Rule" id="MF_01657"/>
    </source>
</evidence>
<feature type="binding site" evidence="9">
    <location>
        <position position="515"/>
    </location>
    <ligand>
        <name>Mn(2+)</name>
        <dbReference type="ChEBI" id="CHEBI:29035"/>
    </ligand>
</feature>
<dbReference type="Pfam" id="PF01118">
    <property type="entry name" value="Semialdhyde_dh"/>
    <property type="match status" value="1"/>
</dbReference>
<dbReference type="Pfam" id="PF09290">
    <property type="entry name" value="AcetDehyd-dimer"/>
    <property type="match status" value="1"/>
</dbReference>
<dbReference type="Gene3D" id="1.10.8.60">
    <property type="match status" value="1"/>
</dbReference>
<dbReference type="UniPathway" id="UPA00714"/>
<feature type="binding site" evidence="9">
    <location>
        <position position="484"/>
    </location>
    <ligand>
        <name>substrate</name>
    </ligand>
</feature>
<dbReference type="NCBIfam" id="TIGR03215">
    <property type="entry name" value="ac_ald_DH_ac"/>
    <property type="match status" value="1"/>
</dbReference>
<keyword evidence="6 10" id="KW-0520">NAD</keyword>
<dbReference type="InterPro" id="IPR000534">
    <property type="entry name" value="Semialdehyde_DH_NAD-bd"/>
</dbReference>
<dbReference type="PROSITE" id="PS50991">
    <property type="entry name" value="PYR_CT"/>
    <property type="match status" value="1"/>
</dbReference>
<dbReference type="GO" id="GO:0003852">
    <property type="term" value="F:2-isopropylmalate synthase activity"/>
    <property type="evidence" value="ECO:0007669"/>
    <property type="project" value="TreeGrafter"/>
</dbReference>
<feature type="binding site" evidence="9">
    <location>
        <position position="604"/>
    </location>
    <ligand>
        <name>substrate</name>
    </ligand>
</feature>
<dbReference type="SMART" id="SM00859">
    <property type="entry name" value="Semialdhyde_dh"/>
    <property type="match status" value="1"/>
</dbReference>
<feature type="binding site" evidence="10">
    <location>
        <begin position="11"/>
        <end position="14"/>
    </location>
    <ligand>
        <name>NAD(+)</name>
        <dbReference type="ChEBI" id="CHEBI:57540"/>
    </ligand>
</feature>
<dbReference type="GO" id="GO:0008701">
    <property type="term" value="F:4-hydroxy-2-oxovalerate aldolase activity"/>
    <property type="evidence" value="ECO:0007669"/>
    <property type="project" value="UniProtKB-UniRule"/>
</dbReference>
<dbReference type="GO" id="GO:0008774">
    <property type="term" value="F:acetaldehyde dehydrogenase (acetylating) activity"/>
    <property type="evidence" value="ECO:0007669"/>
    <property type="project" value="UniProtKB-UniRule"/>
</dbReference>
<dbReference type="HAMAP" id="MF_01657">
    <property type="entry name" value="Ac_ald_DH_ac"/>
    <property type="match status" value="1"/>
</dbReference>
<evidence type="ECO:0000256" key="9">
    <source>
        <dbReference type="HAMAP-Rule" id="MF_01656"/>
    </source>
</evidence>
<dbReference type="Gene3D" id="3.20.20.70">
    <property type="entry name" value="Aldolase class I"/>
    <property type="match status" value="1"/>
</dbReference>
<comment type="pathway">
    <text evidence="9">Aromatic compound metabolism; 3-phenylpropanoate degradation.</text>
</comment>
<evidence type="ECO:0000256" key="1">
    <source>
        <dbReference type="ARBA" id="ARBA00008944"/>
    </source>
</evidence>
<evidence type="ECO:0000256" key="7">
    <source>
        <dbReference type="ARBA" id="ARBA00023211"/>
    </source>
</evidence>
<dbReference type="FunFam" id="1.10.8.60:FF:000042">
    <property type="entry name" value="4-hydroxy-2-oxovalerate aldolase"/>
    <property type="match status" value="1"/>
</dbReference>
<dbReference type="InterPro" id="IPR000891">
    <property type="entry name" value="PYR_CT"/>
</dbReference>
<comment type="function">
    <text evidence="10">Catalyzes the conversion of acetaldehyde to acetyl-CoA, using NAD(+) and coenzyme A. Is the final enzyme in the meta-cleavage pathway for the degradation of aromatic compounds.</text>
</comment>
<evidence type="ECO:0000256" key="2">
    <source>
        <dbReference type="ARBA" id="ARBA00009244"/>
    </source>
</evidence>
<dbReference type="HAMAP" id="MF_01656">
    <property type="entry name" value="HOA"/>
    <property type="match status" value="1"/>
</dbReference>
<dbReference type="SUPFAM" id="SSF55347">
    <property type="entry name" value="Glyceraldehyde-3-phosphate dehydrogenase-like, C-terminal domain"/>
    <property type="match status" value="1"/>
</dbReference>
<dbReference type="Gene3D" id="3.40.50.720">
    <property type="entry name" value="NAD(P)-binding Rossmann-like Domain"/>
    <property type="match status" value="1"/>
</dbReference>
<dbReference type="SUPFAM" id="SSF51569">
    <property type="entry name" value="Aldolase"/>
    <property type="match status" value="1"/>
</dbReference>
<keyword evidence="3 9" id="KW-0479">Metal-binding</keyword>
<keyword evidence="7 9" id="KW-0464">Manganese</keyword>
<dbReference type="EC" id="1.2.1.10" evidence="10"/>
<comment type="catalytic activity">
    <reaction evidence="9">
        <text>(S)-4-hydroxy-2-oxopentanoate = acetaldehyde + pyruvate</text>
        <dbReference type="Rhea" id="RHEA:22624"/>
        <dbReference type="ChEBI" id="CHEBI:15343"/>
        <dbReference type="ChEBI" id="CHEBI:15361"/>
        <dbReference type="ChEBI" id="CHEBI:73143"/>
        <dbReference type="EC" id="4.1.3.39"/>
    </reaction>
</comment>
<proteinExistence type="inferred from homology"/>
<keyword evidence="4 9" id="KW-0058">Aromatic hydrocarbons catabolism</keyword>
<feature type="active site" description="Acyl-thioester intermediate" evidence="10">
    <location>
        <position position="131"/>
    </location>
</feature>
<dbReference type="InterPro" id="IPR035685">
    <property type="entry name" value="DRE_TIM_HOA"/>
</dbReference>
<evidence type="ECO:0000256" key="6">
    <source>
        <dbReference type="ARBA" id="ARBA00023027"/>
    </source>
</evidence>
<dbReference type="InterPro" id="IPR036291">
    <property type="entry name" value="NAD(P)-bd_dom_sf"/>
</dbReference>
<dbReference type="NCBIfam" id="TIGR03217">
    <property type="entry name" value="4OH_2_O_val_ald"/>
    <property type="match status" value="1"/>
</dbReference>
<evidence type="ECO:0000256" key="4">
    <source>
        <dbReference type="ARBA" id="ARBA00022797"/>
    </source>
</evidence>
<dbReference type="InterPro" id="IPR015426">
    <property type="entry name" value="Acetylaldehyde_DH_C"/>
</dbReference>
<feature type="binding site" evidence="9">
    <location>
        <position position="513"/>
    </location>
    <ligand>
        <name>Mn(2+)</name>
        <dbReference type="ChEBI" id="CHEBI:29035"/>
    </ligand>
</feature>
<evidence type="ECO:0000256" key="8">
    <source>
        <dbReference type="ARBA" id="ARBA00023239"/>
    </source>
</evidence>
<dbReference type="SUPFAM" id="SSF89000">
    <property type="entry name" value="post-HMGL domain-like"/>
    <property type="match status" value="1"/>
</dbReference>
<dbReference type="Pfam" id="PF07836">
    <property type="entry name" value="DmpG_comm"/>
    <property type="match status" value="1"/>
</dbReference>
<feature type="site" description="Transition state stabilizer" evidence="9">
    <location>
        <position position="330"/>
    </location>
</feature>
<dbReference type="EC" id="4.1.3.39" evidence="9"/>
<evidence type="ECO:0000256" key="5">
    <source>
        <dbReference type="ARBA" id="ARBA00023002"/>
    </source>
</evidence>
<comment type="similarity">
    <text evidence="1 9">Belongs to the 4-hydroxy-2-oxovalerate aldolase family.</text>
</comment>
<feature type="domain" description="Pyruvate carboxyltransferase" evidence="11">
    <location>
        <begin position="322"/>
        <end position="574"/>
    </location>
</feature>
<dbReference type="AlphaFoldDB" id="A0A376TK87"/>
<dbReference type="FunFam" id="3.20.20.70:FF:000072">
    <property type="entry name" value="4-hydroxy-2-oxovalerate aldolase"/>
    <property type="match status" value="1"/>
</dbReference>
<gene>
    <name evidence="9 12" type="primary">mhpE</name>
    <name evidence="10" type="synonym">mhpF</name>
    <name evidence="12" type="ORF">NCTC8985_02844</name>
</gene>
<dbReference type="InterPro" id="IPR050073">
    <property type="entry name" value="2-IPM_HCS-like"/>
</dbReference>
<dbReference type="GO" id="GO:0030145">
    <property type="term" value="F:manganese ion binding"/>
    <property type="evidence" value="ECO:0007669"/>
    <property type="project" value="UniProtKB-UniRule"/>
</dbReference>
<evidence type="ECO:0000313" key="12">
    <source>
        <dbReference type="EMBL" id="STI77547.1"/>
    </source>
</evidence>
<dbReference type="CDD" id="cd07943">
    <property type="entry name" value="DRE_TIM_HOA"/>
    <property type="match status" value="1"/>
</dbReference>
<dbReference type="GO" id="GO:0051287">
    <property type="term" value="F:NAD binding"/>
    <property type="evidence" value="ECO:0007669"/>
    <property type="project" value="UniProtKB-UniRule"/>
</dbReference>
<comment type="subunit">
    <text evidence="9">Interacts with MhpF.</text>
</comment>
<dbReference type="NCBIfam" id="NF006157">
    <property type="entry name" value="PRK08300.1"/>
    <property type="match status" value="1"/>
</dbReference>
<dbReference type="InterPro" id="IPR012425">
    <property type="entry name" value="DmpG_comm"/>
</dbReference>
<dbReference type="PANTHER" id="PTHR10277:SF9">
    <property type="entry name" value="2-ISOPROPYLMALATE SYNTHASE 1, CHLOROPLASTIC-RELATED"/>
    <property type="match status" value="1"/>
</dbReference>
<comment type="subunit">
    <text evidence="10">Interacts with MhpE.</text>
</comment>
<dbReference type="Pfam" id="PF00682">
    <property type="entry name" value="HMGL-like"/>
    <property type="match status" value="1"/>
</dbReference>
<dbReference type="EMBL" id="UGCO01000001">
    <property type="protein sequence ID" value="STI77547.1"/>
    <property type="molecule type" value="Genomic_DNA"/>
</dbReference>
<feature type="binding site" evidence="9">
    <location>
        <begin position="330"/>
        <end position="331"/>
    </location>
    <ligand>
        <name>substrate</name>
    </ligand>
</feature>
<dbReference type="InterPro" id="IPR017629">
    <property type="entry name" value="4OH_2_O-val_aldolase"/>
</dbReference>
<dbReference type="InterPro" id="IPR003361">
    <property type="entry name" value="Acetaldehyde_dehydrogenase"/>
</dbReference>
<comment type="similarity">
    <text evidence="2 10">Belongs to the acetaldehyde dehydrogenase family.</text>
</comment>
<accession>A0A376TK87</accession>
<feature type="active site" description="Proton acceptor" evidence="9">
    <location>
        <position position="334"/>
    </location>
</feature>
<evidence type="ECO:0000256" key="3">
    <source>
        <dbReference type="ARBA" id="ARBA00022723"/>
    </source>
</evidence>
<feature type="binding site" evidence="10">
    <location>
        <position position="289"/>
    </location>
    <ligand>
        <name>NAD(+)</name>
        <dbReference type="ChEBI" id="CHEBI:57540"/>
    </ligand>
</feature>
<feature type="binding site" evidence="10">
    <location>
        <begin position="162"/>
        <end position="170"/>
    </location>
    <ligand>
        <name>NAD(+)</name>
        <dbReference type="ChEBI" id="CHEBI:57540"/>
    </ligand>
</feature>
<dbReference type="InterPro" id="IPR013785">
    <property type="entry name" value="Aldolase_TIM"/>
</dbReference>
<protein>
    <recommendedName>
        <fullName evidence="9 10">Multifunctional fusion protein</fullName>
    </recommendedName>
    <domain>
        <recommendedName>
            <fullName evidence="9">4-hydroxy-2-oxovalerate aldolase</fullName>
            <shortName evidence="9">HOA</shortName>
            <ecNumber evidence="9">4.1.3.39</ecNumber>
        </recommendedName>
        <alternativeName>
            <fullName evidence="9">4-hydroxy-2-keto-pentanoic acid aldolase</fullName>
        </alternativeName>
        <alternativeName>
            <fullName evidence="9">4-hydroxy-2-oxopentanoate aldolase</fullName>
        </alternativeName>
    </domain>
    <domain>
        <recommendedName>
            <fullName evidence="10">Acetaldehyde dehydrogenase</fullName>
            <ecNumber evidence="10">1.2.1.10</ecNumber>
        </recommendedName>
        <alternativeName>
            <fullName evidence="10">Acetaldehyde dehydrogenase [acetylating]</fullName>
        </alternativeName>
    </domain>
</protein>
<name>A0A376TK87_ECOLX</name>
<keyword evidence="5 10" id="KW-0560">Oxidoreductase</keyword>
<dbReference type="FunFam" id="3.30.360.10:FF:000021">
    <property type="entry name" value="Acetaldehyde dehydrogenase"/>
    <property type="match status" value="1"/>
</dbReference>
<comment type="function">
    <text evidence="9">Catalyzes the retro-aldol cleavage of 4-hydroxy-2-oxopentanoate to pyruvate and acetaldehyde. Is involved in the meta-cleavage pathway for the degradation of aromatic compounds.</text>
</comment>
<dbReference type="SUPFAM" id="SSF51735">
    <property type="entry name" value="NAD(P)-binding Rossmann-fold domains"/>
    <property type="match status" value="1"/>
</dbReference>
<dbReference type="CDD" id="cd23933">
    <property type="entry name" value="ALDH_C"/>
    <property type="match status" value="1"/>
</dbReference>
<evidence type="ECO:0000259" key="11">
    <source>
        <dbReference type="PROSITE" id="PS50991"/>
    </source>
</evidence>
<sequence length="653" mass="69806">MSKRKVAIIGSGNIGTDLMIKILRHGQHLEMAVMVGIDPQSDGLARARRMGVATTHEGVIGLMNMPEFADIDIVFDATSAGAHVKNDAALREAKPDIRLIDLTPAAIGPYCVPVVNLEANVDQLNVNMVTCGGQATIPMVAAVSRVARVHYAEIIASIASKSAGPGTRANIDEFTETTSRAIEVVGGAAKGKAIIVLNPAEPPLMMRDTVYVLSDEASQDDIEASINEMAEAVQAYVPGYRLKQRVQFEVIPQDKPVNLPGVGQFSGLKTAVWLEVEGAAHYLPAYAGNLDIMTSSALADSGKNGPVTGAQGRRSGMNGKKLYISDVTLRDGMHAIRHQYSLENVRQIAKALDDARVDSIEVAHGDGLQGSSFNYGFGAHSDLEWIEAAADVVKHAKIATLLLPGIGTIHDLKNAWQAGARVVRVATHCTEADVSAQHIQYARELGMDTVGFLMMSHMTTPENLAKQAKLMEGYGATCIYVVDSGGAMNMSDIRDRFRALKAELKPETQTGMHAHHNLSLGVANSIAAVEEGCDRIDASLAGMGAGAGNAPLEVFIAAADKLGWQHGTDLYALMDAADDLVRPLQDRPVRVDRETLALGYAGVYSSFLRHCETAAARYGLSAVDILVELGKRRMVGGQEDMIVDVALDLRNNK</sequence>
<organism evidence="12 13">
    <name type="scientific">Escherichia coli</name>
    <dbReference type="NCBI Taxonomy" id="562"/>
    <lineage>
        <taxon>Bacteria</taxon>
        <taxon>Pseudomonadati</taxon>
        <taxon>Pseudomonadota</taxon>
        <taxon>Gammaproteobacteria</taxon>
        <taxon>Enterobacterales</taxon>
        <taxon>Enterobacteriaceae</taxon>
        <taxon>Escherichia</taxon>
    </lineage>
</organism>
<dbReference type="NCBIfam" id="NF006049">
    <property type="entry name" value="PRK08195.1"/>
    <property type="match status" value="1"/>
</dbReference>
<dbReference type="Proteomes" id="UP000254405">
    <property type="component" value="Unassembled WGS sequence"/>
</dbReference>
<evidence type="ECO:0000313" key="13">
    <source>
        <dbReference type="Proteomes" id="UP000254405"/>
    </source>
</evidence>
<feature type="binding site" evidence="9">
    <location>
        <position position="513"/>
    </location>
    <ligand>
        <name>substrate</name>
    </ligand>
</feature>
<feature type="binding site" evidence="9">
    <location>
        <position position="331"/>
    </location>
    <ligand>
        <name>Mn(2+)</name>
        <dbReference type="ChEBI" id="CHEBI:29035"/>
    </ligand>
</feature>
<comment type="catalytic activity">
    <reaction evidence="10">
        <text>acetaldehyde + NAD(+) + CoA = acetyl-CoA + NADH + H(+)</text>
        <dbReference type="Rhea" id="RHEA:23288"/>
        <dbReference type="ChEBI" id="CHEBI:15343"/>
        <dbReference type="ChEBI" id="CHEBI:15378"/>
        <dbReference type="ChEBI" id="CHEBI:57287"/>
        <dbReference type="ChEBI" id="CHEBI:57288"/>
        <dbReference type="ChEBI" id="CHEBI:57540"/>
        <dbReference type="ChEBI" id="CHEBI:57945"/>
        <dbReference type="EC" id="1.2.1.10"/>
    </reaction>
</comment>
<keyword evidence="8 9" id="KW-0456">Lyase</keyword>
<dbReference type="Gene3D" id="3.30.360.10">
    <property type="entry name" value="Dihydrodipicolinate Reductase, domain 2"/>
    <property type="match status" value="1"/>
</dbReference>
<dbReference type="PANTHER" id="PTHR10277">
    <property type="entry name" value="HOMOCITRATE SYNTHASE-RELATED"/>
    <property type="match status" value="1"/>
</dbReference>
<dbReference type="GO" id="GO:0019380">
    <property type="term" value="P:3-phenylpropionate catabolic process"/>
    <property type="evidence" value="ECO:0007669"/>
    <property type="project" value="UniProtKB-UniRule"/>
</dbReference>
<reference evidence="12 13" key="1">
    <citation type="submission" date="2018-06" db="EMBL/GenBank/DDBJ databases">
        <authorList>
            <consortium name="Pathogen Informatics"/>
            <person name="Doyle S."/>
        </authorList>
    </citation>
    <scope>NUCLEOTIDE SEQUENCE [LARGE SCALE GENOMIC DNA]</scope>
    <source>
        <strain evidence="12 13">NCTC8985</strain>
    </source>
</reference>